<dbReference type="InterPro" id="IPR001736">
    <property type="entry name" value="PLipase_D/transphosphatidylase"/>
</dbReference>
<evidence type="ECO:0000313" key="13">
    <source>
        <dbReference type="Proteomes" id="UP000545037"/>
    </source>
</evidence>
<feature type="region of interest" description="Disordered" evidence="10">
    <location>
        <begin position="460"/>
        <end position="487"/>
    </location>
</feature>
<evidence type="ECO:0000256" key="5">
    <source>
        <dbReference type="ARBA" id="ARBA00022525"/>
    </source>
</evidence>
<keyword evidence="6" id="KW-0677">Repeat</keyword>
<keyword evidence="5" id="KW-0964">Secreted</keyword>
<protein>
    <recommendedName>
        <fullName evidence="4">Phospholipase D</fullName>
    </recommendedName>
    <alternativeName>
        <fullName evidence="9">Choline phosphatase</fullName>
    </alternativeName>
</protein>
<dbReference type="AlphaFoldDB" id="A0A7W9CIM5"/>
<dbReference type="RefSeq" id="WP_183213229.1">
    <property type="nucleotide sequence ID" value="NZ_JACHOR010000003.1"/>
</dbReference>
<reference evidence="12 13" key="1">
    <citation type="submission" date="2020-08" db="EMBL/GenBank/DDBJ databases">
        <title>Genomic Encyclopedia of Type Strains, Phase IV (KMG-IV): sequencing the most valuable type-strain genomes for metagenomic binning, comparative biology and taxonomic classification.</title>
        <authorList>
            <person name="Goeker M."/>
        </authorList>
    </citation>
    <scope>NUCLEOTIDE SEQUENCE [LARGE SCALE GENOMIC DNA]</scope>
    <source>
        <strain evidence="12 13">DSM 4737</strain>
    </source>
</reference>
<keyword evidence="13" id="KW-1185">Reference proteome</keyword>
<dbReference type="GO" id="GO:0005576">
    <property type="term" value="C:extracellular region"/>
    <property type="evidence" value="ECO:0007669"/>
    <property type="project" value="UniProtKB-SubCell"/>
</dbReference>
<feature type="domain" description="PLD phosphodiesterase" evidence="11">
    <location>
        <begin position="349"/>
        <end position="376"/>
    </location>
</feature>
<sequence>MISDQGAGLDGILVPGDTCWRVATADRLAILMENEAYFEALLSSLDKAQKSIVLLGWQFDPRTRLDPQTRPGDKQAEIGHKLRMLVRARPDLDVRLLIWQSPLLIAASQGFYPHRAQGWFRKRMVEFRLDQPGPIGACHHQKVVIIDDRVAFVGGGDVATDRWDSEAHLDADPRRCQPSGIICAPRHEVMCVMDGDAARALGDLARERWFRATWERTVPDVVETDPWPEGVEPDLLDTPVAIARTEPKWGGRGEVRENERLYLAAIREAKDLIYLENQYFTSPVIARALADRLAEPEGPEVILVSTGKSPSWFDGITMDTARAEVLFRLEAADAHEHFFAFAPRSAGGGRIIVHAKVAIFDDRMLRIGSTNLNNRSMGLDTECDVAMLPETDEGRAAIRAFRHRTISHFIGTTPARFAEAEKEAGSTGRAIVGFGGERMVPLGSDQPSLIERAIAEWQLGDPKSAQDTWRPWKRRNPSQRIADPRKG</sequence>
<dbReference type="CDD" id="cd09143">
    <property type="entry name" value="PLDc_vPLD1_2_like_bac_2"/>
    <property type="match status" value="1"/>
</dbReference>
<dbReference type="Gene3D" id="3.30.870.10">
    <property type="entry name" value="Endonuclease Chain A"/>
    <property type="match status" value="2"/>
</dbReference>
<evidence type="ECO:0000256" key="3">
    <source>
        <dbReference type="ARBA" id="ARBA00004613"/>
    </source>
</evidence>
<comment type="caution">
    <text evidence="12">The sequence shown here is derived from an EMBL/GenBank/DDBJ whole genome shotgun (WGS) entry which is preliminary data.</text>
</comment>
<evidence type="ECO:0000256" key="8">
    <source>
        <dbReference type="ARBA" id="ARBA00023098"/>
    </source>
</evidence>
<proteinExistence type="predicted"/>
<evidence type="ECO:0000259" key="11">
    <source>
        <dbReference type="PROSITE" id="PS50035"/>
    </source>
</evidence>
<evidence type="ECO:0000256" key="2">
    <source>
        <dbReference type="ARBA" id="ARBA00003145"/>
    </source>
</evidence>
<evidence type="ECO:0000256" key="4">
    <source>
        <dbReference type="ARBA" id="ARBA00018392"/>
    </source>
</evidence>
<dbReference type="GO" id="GO:0009395">
    <property type="term" value="P:phospholipid catabolic process"/>
    <property type="evidence" value="ECO:0007669"/>
    <property type="project" value="TreeGrafter"/>
</dbReference>
<dbReference type="InterPro" id="IPR025202">
    <property type="entry name" value="PLD-like_dom"/>
</dbReference>
<evidence type="ECO:0000256" key="6">
    <source>
        <dbReference type="ARBA" id="ARBA00022737"/>
    </source>
</evidence>
<dbReference type="SMART" id="SM00155">
    <property type="entry name" value="PLDc"/>
    <property type="match status" value="2"/>
</dbReference>
<comment type="catalytic activity">
    <reaction evidence="1">
        <text>a 1,2-diacyl-sn-glycero-3-phosphocholine + H2O = a 1,2-diacyl-sn-glycero-3-phosphate + choline + H(+)</text>
        <dbReference type="Rhea" id="RHEA:14445"/>
        <dbReference type="ChEBI" id="CHEBI:15354"/>
        <dbReference type="ChEBI" id="CHEBI:15377"/>
        <dbReference type="ChEBI" id="CHEBI:15378"/>
        <dbReference type="ChEBI" id="CHEBI:57643"/>
        <dbReference type="ChEBI" id="CHEBI:58608"/>
        <dbReference type="EC" id="3.1.4.4"/>
    </reaction>
</comment>
<dbReference type="Proteomes" id="UP000545037">
    <property type="component" value="Unassembled WGS sequence"/>
</dbReference>
<dbReference type="PROSITE" id="PS50035">
    <property type="entry name" value="PLD"/>
    <property type="match status" value="2"/>
</dbReference>
<dbReference type="CDD" id="cd09140">
    <property type="entry name" value="PLDc_vPLD1_2_like_bac_1"/>
    <property type="match status" value="1"/>
</dbReference>
<name>A0A7W9CIM5_9CAUL</name>
<dbReference type="PANTHER" id="PTHR18896">
    <property type="entry name" value="PHOSPHOLIPASE D"/>
    <property type="match status" value="1"/>
</dbReference>
<dbReference type="Pfam" id="PF00614">
    <property type="entry name" value="PLDc"/>
    <property type="match status" value="1"/>
</dbReference>
<organism evidence="12 13">
    <name type="scientific">Brevundimonas variabilis</name>
    <dbReference type="NCBI Taxonomy" id="74312"/>
    <lineage>
        <taxon>Bacteria</taxon>
        <taxon>Pseudomonadati</taxon>
        <taxon>Pseudomonadota</taxon>
        <taxon>Alphaproteobacteria</taxon>
        <taxon>Caulobacterales</taxon>
        <taxon>Caulobacteraceae</taxon>
        <taxon>Brevundimonas</taxon>
    </lineage>
</organism>
<keyword evidence="8" id="KW-0443">Lipid metabolism</keyword>
<dbReference type="EMBL" id="JACHOR010000003">
    <property type="protein sequence ID" value="MBB5746236.1"/>
    <property type="molecule type" value="Genomic_DNA"/>
</dbReference>
<accession>A0A7W9CIM5</accession>
<keyword evidence="7" id="KW-0378">Hydrolase</keyword>
<gene>
    <name evidence="12" type="ORF">GGR13_001840</name>
</gene>
<evidence type="ECO:0000256" key="9">
    <source>
        <dbReference type="ARBA" id="ARBA00029594"/>
    </source>
</evidence>
<dbReference type="InterPro" id="IPR015679">
    <property type="entry name" value="PLipase_D_fam"/>
</dbReference>
<feature type="domain" description="PLD phosphodiesterase" evidence="11">
    <location>
        <begin position="135"/>
        <end position="162"/>
    </location>
</feature>
<dbReference type="PANTHER" id="PTHR18896:SF76">
    <property type="entry name" value="PHOSPHOLIPASE"/>
    <property type="match status" value="1"/>
</dbReference>
<comment type="function">
    <text evidence="2">Could be a virulence factor.</text>
</comment>
<dbReference type="Pfam" id="PF13091">
    <property type="entry name" value="PLDc_2"/>
    <property type="match status" value="1"/>
</dbReference>
<dbReference type="SUPFAM" id="SSF56024">
    <property type="entry name" value="Phospholipase D/nuclease"/>
    <property type="match status" value="2"/>
</dbReference>
<evidence type="ECO:0000256" key="1">
    <source>
        <dbReference type="ARBA" id="ARBA00000798"/>
    </source>
</evidence>
<evidence type="ECO:0000256" key="7">
    <source>
        <dbReference type="ARBA" id="ARBA00022801"/>
    </source>
</evidence>
<evidence type="ECO:0000313" key="12">
    <source>
        <dbReference type="EMBL" id="MBB5746236.1"/>
    </source>
</evidence>
<comment type="subcellular location">
    <subcellularLocation>
        <location evidence="3">Secreted</location>
    </subcellularLocation>
</comment>
<dbReference type="GO" id="GO:0004630">
    <property type="term" value="F:phospholipase D activity"/>
    <property type="evidence" value="ECO:0007669"/>
    <property type="project" value="UniProtKB-EC"/>
</dbReference>
<evidence type="ECO:0000256" key="10">
    <source>
        <dbReference type="SAM" id="MobiDB-lite"/>
    </source>
</evidence>